<evidence type="ECO:0000256" key="2">
    <source>
        <dbReference type="SAM" id="MobiDB-lite"/>
    </source>
</evidence>
<feature type="region of interest" description="Disordered" evidence="2">
    <location>
        <begin position="274"/>
        <end position="293"/>
    </location>
</feature>
<protein>
    <submittedName>
        <fullName evidence="3">Uncharacterized protein</fullName>
    </submittedName>
</protein>
<proteinExistence type="predicted"/>
<dbReference type="PANTHER" id="PTHR23159">
    <property type="entry name" value="CENTROSOMAL PROTEIN 2"/>
    <property type="match status" value="1"/>
</dbReference>
<feature type="compositionally biased region" description="Low complexity" evidence="2">
    <location>
        <begin position="1026"/>
        <end position="1038"/>
    </location>
</feature>
<gene>
    <name evidence="3" type="ORF">LPJ64_003752</name>
</gene>
<organism evidence="3 4">
    <name type="scientific">Coemansia asiatica</name>
    <dbReference type="NCBI Taxonomy" id="1052880"/>
    <lineage>
        <taxon>Eukaryota</taxon>
        <taxon>Fungi</taxon>
        <taxon>Fungi incertae sedis</taxon>
        <taxon>Zoopagomycota</taxon>
        <taxon>Kickxellomycotina</taxon>
        <taxon>Kickxellomycetes</taxon>
        <taxon>Kickxellales</taxon>
        <taxon>Kickxellaceae</taxon>
        <taxon>Coemansia</taxon>
    </lineage>
</organism>
<keyword evidence="4" id="KW-1185">Reference proteome</keyword>
<feature type="coiled-coil region" evidence="1">
    <location>
        <begin position="748"/>
        <end position="848"/>
    </location>
</feature>
<dbReference type="AlphaFoldDB" id="A0A9W7XKE8"/>
<feature type="compositionally biased region" description="Basic and acidic residues" evidence="2">
    <location>
        <begin position="206"/>
        <end position="216"/>
    </location>
</feature>
<feature type="region of interest" description="Disordered" evidence="2">
    <location>
        <begin position="622"/>
        <end position="646"/>
    </location>
</feature>
<feature type="region of interest" description="Disordered" evidence="2">
    <location>
        <begin position="668"/>
        <end position="713"/>
    </location>
</feature>
<feature type="compositionally biased region" description="Basic residues" evidence="2">
    <location>
        <begin position="975"/>
        <end position="991"/>
    </location>
</feature>
<feature type="region of interest" description="Disordered" evidence="2">
    <location>
        <begin position="1"/>
        <end position="86"/>
    </location>
</feature>
<feature type="region of interest" description="Disordered" evidence="2">
    <location>
        <begin position="861"/>
        <end position="888"/>
    </location>
</feature>
<dbReference type="PANTHER" id="PTHR23159:SF31">
    <property type="entry name" value="CENTROSOME-ASSOCIATED PROTEIN CEP250 ISOFORM X1"/>
    <property type="match status" value="1"/>
</dbReference>
<feature type="compositionally biased region" description="Polar residues" evidence="2">
    <location>
        <begin position="994"/>
        <end position="1006"/>
    </location>
</feature>
<feature type="compositionally biased region" description="Polar residues" evidence="2">
    <location>
        <begin position="21"/>
        <end position="33"/>
    </location>
</feature>
<feature type="compositionally biased region" description="Polar residues" evidence="2">
    <location>
        <begin position="47"/>
        <end position="56"/>
    </location>
</feature>
<feature type="region of interest" description="Disordered" evidence="2">
    <location>
        <begin position="968"/>
        <end position="1055"/>
    </location>
</feature>
<accession>A0A9W7XKE8</accession>
<feature type="region of interest" description="Disordered" evidence="2">
    <location>
        <begin position="172"/>
        <end position="216"/>
    </location>
</feature>
<feature type="compositionally biased region" description="Polar residues" evidence="2">
    <location>
        <begin position="1"/>
        <end position="14"/>
    </location>
</feature>
<name>A0A9W7XKE8_9FUNG</name>
<feature type="compositionally biased region" description="Low complexity" evidence="2">
    <location>
        <begin position="668"/>
        <end position="678"/>
    </location>
</feature>
<dbReference type="Proteomes" id="UP001145021">
    <property type="component" value="Unassembled WGS sequence"/>
</dbReference>
<evidence type="ECO:0000313" key="4">
    <source>
        <dbReference type="Proteomes" id="UP001145021"/>
    </source>
</evidence>
<dbReference type="EMBL" id="JANBOH010000155">
    <property type="protein sequence ID" value="KAJ1644585.1"/>
    <property type="molecule type" value="Genomic_DNA"/>
</dbReference>
<comment type="caution">
    <text evidence="3">The sequence shown here is derived from an EMBL/GenBank/DDBJ whole genome shotgun (WGS) entry which is preliminary data.</text>
</comment>
<evidence type="ECO:0000313" key="3">
    <source>
        <dbReference type="EMBL" id="KAJ1644585.1"/>
    </source>
</evidence>
<sequence length="1055" mass="116989">MHAYRTKSQSTFEEQQQQQQHMDTLTNGLSVDTRSAILSPRMRHSPTHNTTSQRKSVSIAPRTRGSPDRQQLARGSGVLTRSASVHGGTVASSDAVVNFNGHGEANAALARGLMSAGDSWSGAYMSPPSHKDRARHYQPENAVYTSPATAHRPSMPTAISADHMRPSGALIQMPPPPASEAGRSMTTPRGQRARPRDGSSVARRNSHADFESFHDRSMVSNNGYELQFSRQTHEDPASMYSRDAASASMHAIGRNAGQAFSNGLGVRSMVESNAMTPESPGGASLANAARSRHTRVNSLVSPTTRAKHLERTQNALNGGGVVRGSRGLTVTTNGMSEFPNRPPMAGHSAGLVSEFPARDTLSDTFAWGPQNDMRARTASFAFSTNGRQSFQEPVAHGIGATIDTARHPHRASYAGSIQGSSAIGSAGNYQYPRTGSSHIGGAARKAKHQSYQSKTSGTQIRSNWYYKDEMLSENDIKDQDFCSSDEEDFGKDNVGDLVSQQKLIQKQQREIFDLNLRCKMLTSAMSSKTQEPYEALVNSCERTCAANRRATREIEKLRSEKKQLEDENSHLIAERENPPPCMLPHGMTQEEADQFNDLQDQLVQVREQLKRVETVSINRQSMVEDRDSRIRDLEEQLSQERNESDDLHRRLKELEINISSGMYQTRIQTQTAEQQQQQGSPGSESTSYRMRAGTVTTASETATLRAPSEISGAGLSATKSTHLLGQHLVSRNEPEIGLDEKRELLSMLESQRADIRVLKTELKRTSELCSRYKEELKEANKRAHTYEEQRRVAQSELKRSEIASRHAASNDTELVRMIEENETLKDECDSLKRQLDDMRNQLDARTDEAFAVLVSQIAEQSDIEEDSSNSGGKTTARGGSGGNATLRVENKRLSIKLRNAEQRAEAAESQRDSAVSALNQMRCDWDRFNHNSLRPFLRESTSESAQADKVRDTLNQWSQFKLVIPDVPEETTPTKKSRHRVSSLRIQRSRQRSNTVAATLSPSLRSVSDAAEDDRIALDDDSFDMGSSPSPRGFSPRYGSDRRPTSVYSFEQDRI</sequence>
<evidence type="ECO:0000256" key="1">
    <source>
        <dbReference type="SAM" id="Coils"/>
    </source>
</evidence>
<feature type="compositionally biased region" description="Polar residues" evidence="2">
    <location>
        <begin position="679"/>
        <end position="702"/>
    </location>
</feature>
<reference evidence="3" key="1">
    <citation type="submission" date="2022-07" db="EMBL/GenBank/DDBJ databases">
        <title>Phylogenomic reconstructions and comparative analyses of Kickxellomycotina fungi.</title>
        <authorList>
            <person name="Reynolds N.K."/>
            <person name="Stajich J.E."/>
            <person name="Barry K."/>
            <person name="Grigoriev I.V."/>
            <person name="Crous P."/>
            <person name="Smith M.E."/>
        </authorList>
    </citation>
    <scope>NUCLEOTIDE SEQUENCE</scope>
    <source>
        <strain evidence="3">NBRC 105413</strain>
    </source>
</reference>
<keyword evidence="1" id="KW-0175">Coiled coil</keyword>
<feature type="region of interest" description="Disordered" evidence="2">
    <location>
        <begin position="434"/>
        <end position="455"/>
    </location>
</feature>